<protein>
    <recommendedName>
        <fullName evidence="4">Retrotransposon gag domain-containing protein</fullName>
    </recommendedName>
</protein>
<feature type="compositionally biased region" description="Pro residues" evidence="1">
    <location>
        <begin position="226"/>
        <end position="236"/>
    </location>
</feature>
<sequence>MLGDQRGQTIRVAAPVRNGLKTKAMENKVEALKQQSQDLKGEASRTALPFVANKRMPHSGEKLQSLEEQFRAMEGGDKYGFLEQGRIKTLRDLVEAFLKQYKYNKDMAPDRSQLQNMLKKEQEGFKEYAQRWCKLAMQVQPPITKREMVIMFIDTFPTPYYDNVVGNVASNFTNLVVVGKRIELGIRRGKFTQTNALLVEPGKANVPSYPTQVHIGSKQALTYINPPPMPYTPPYQPRTDTGAATSSRPA</sequence>
<keyword evidence="3" id="KW-1185">Reference proteome</keyword>
<evidence type="ECO:0000313" key="3">
    <source>
        <dbReference type="Proteomes" id="UP000257109"/>
    </source>
</evidence>
<feature type="region of interest" description="Disordered" evidence="1">
    <location>
        <begin position="226"/>
        <end position="250"/>
    </location>
</feature>
<comment type="caution">
    <text evidence="2">The sequence shown here is derived from an EMBL/GenBank/DDBJ whole genome shotgun (WGS) entry which is preliminary data.</text>
</comment>
<evidence type="ECO:0000313" key="2">
    <source>
        <dbReference type="EMBL" id="RDY02450.1"/>
    </source>
</evidence>
<gene>
    <name evidence="2" type="ORF">CR513_14083</name>
</gene>
<dbReference type="EMBL" id="QJKJ01002532">
    <property type="protein sequence ID" value="RDY02450.1"/>
    <property type="molecule type" value="Genomic_DNA"/>
</dbReference>
<dbReference type="PANTHER" id="PTHR32108">
    <property type="entry name" value="DNA-DIRECTED RNA POLYMERASE SUBUNIT ALPHA"/>
    <property type="match status" value="1"/>
</dbReference>
<feature type="non-terminal residue" evidence="2">
    <location>
        <position position="1"/>
    </location>
</feature>
<organism evidence="2 3">
    <name type="scientific">Mucuna pruriens</name>
    <name type="common">Velvet bean</name>
    <name type="synonym">Dolichos pruriens</name>
    <dbReference type="NCBI Taxonomy" id="157652"/>
    <lineage>
        <taxon>Eukaryota</taxon>
        <taxon>Viridiplantae</taxon>
        <taxon>Streptophyta</taxon>
        <taxon>Embryophyta</taxon>
        <taxon>Tracheophyta</taxon>
        <taxon>Spermatophyta</taxon>
        <taxon>Magnoliopsida</taxon>
        <taxon>eudicotyledons</taxon>
        <taxon>Gunneridae</taxon>
        <taxon>Pentapetalae</taxon>
        <taxon>rosids</taxon>
        <taxon>fabids</taxon>
        <taxon>Fabales</taxon>
        <taxon>Fabaceae</taxon>
        <taxon>Papilionoideae</taxon>
        <taxon>50 kb inversion clade</taxon>
        <taxon>NPAAA clade</taxon>
        <taxon>indigoferoid/millettioid clade</taxon>
        <taxon>Phaseoleae</taxon>
        <taxon>Mucuna</taxon>
    </lineage>
</organism>
<name>A0A371HI53_MUCPR</name>
<evidence type="ECO:0008006" key="4">
    <source>
        <dbReference type="Google" id="ProtNLM"/>
    </source>
</evidence>
<reference evidence="2" key="1">
    <citation type="submission" date="2018-05" db="EMBL/GenBank/DDBJ databases">
        <title>Draft genome of Mucuna pruriens seed.</title>
        <authorList>
            <person name="Nnadi N.E."/>
            <person name="Vos R."/>
            <person name="Hasami M.H."/>
            <person name="Devisetty U.K."/>
            <person name="Aguiy J.C."/>
        </authorList>
    </citation>
    <scope>NUCLEOTIDE SEQUENCE [LARGE SCALE GENOMIC DNA]</scope>
    <source>
        <strain evidence="2">JCA_2017</strain>
    </source>
</reference>
<evidence type="ECO:0000256" key="1">
    <source>
        <dbReference type="SAM" id="MobiDB-lite"/>
    </source>
</evidence>
<accession>A0A371HI53</accession>
<dbReference type="PANTHER" id="PTHR32108:SF9">
    <property type="entry name" value="REVERSE TRANSCRIPTASE RNASE H-LIKE DOMAIN-CONTAINING PROTEIN"/>
    <property type="match status" value="1"/>
</dbReference>
<proteinExistence type="predicted"/>
<dbReference type="OrthoDB" id="1750196at2759"/>
<dbReference type="AlphaFoldDB" id="A0A371HI53"/>
<dbReference type="Proteomes" id="UP000257109">
    <property type="component" value="Unassembled WGS sequence"/>
</dbReference>